<dbReference type="GO" id="GO:0032153">
    <property type="term" value="C:cell division site"/>
    <property type="evidence" value="ECO:0007669"/>
    <property type="project" value="TreeGrafter"/>
</dbReference>
<dbReference type="PANTHER" id="PTHR30474">
    <property type="entry name" value="CELL CYCLE PROTEIN"/>
    <property type="match status" value="1"/>
</dbReference>
<feature type="transmembrane region" description="Helical" evidence="17">
    <location>
        <begin position="354"/>
        <end position="375"/>
    </location>
</feature>
<feature type="transmembrane region" description="Helical" evidence="17">
    <location>
        <begin position="321"/>
        <end position="342"/>
    </location>
</feature>
<comment type="caution">
    <text evidence="18">The sequence shown here is derived from an EMBL/GenBank/DDBJ whole genome shotgun (WGS) entry which is preliminary data.</text>
</comment>
<dbReference type="GO" id="GO:0009252">
    <property type="term" value="P:peptidoglycan biosynthetic process"/>
    <property type="evidence" value="ECO:0007669"/>
    <property type="project" value="UniProtKB-KW"/>
</dbReference>
<comment type="subcellular location">
    <subcellularLocation>
        <location evidence="1">Membrane</location>
        <topology evidence="1">Multi-pass membrane protein</topology>
    </subcellularLocation>
</comment>
<dbReference type="InterPro" id="IPR001182">
    <property type="entry name" value="FtsW/RodA"/>
</dbReference>
<evidence type="ECO:0000256" key="14">
    <source>
        <dbReference type="ARBA" id="ARBA00044770"/>
    </source>
</evidence>
<feature type="transmembrane region" description="Helical" evidence="17">
    <location>
        <begin position="113"/>
        <end position="132"/>
    </location>
</feature>
<keyword evidence="18" id="KW-0131">Cell cycle</keyword>
<keyword evidence="7 17" id="KW-1133">Transmembrane helix</keyword>
<dbReference type="AlphaFoldDB" id="A0A2T6C5M6"/>
<dbReference type="GO" id="GO:0051301">
    <property type="term" value="P:cell division"/>
    <property type="evidence" value="ECO:0007669"/>
    <property type="project" value="UniProtKB-KW"/>
</dbReference>
<keyword evidence="8 17" id="KW-0472">Membrane</keyword>
<evidence type="ECO:0000256" key="13">
    <source>
        <dbReference type="ARBA" id="ARBA00041418"/>
    </source>
</evidence>
<protein>
    <recommendedName>
        <fullName evidence="12">Probable peptidoglycan glycosyltransferase FtsW</fullName>
        <ecNumber evidence="14">2.4.99.28</ecNumber>
    </recommendedName>
    <alternativeName>
        <fullName evidence="13">Cell division protein FtsW</fullName>
    </alternativeName>
    <alternativeName>
        <fullName evidence="10">Cell wall polymerase</fullName>
    </alternativeName>
    <alternativeName>
        <fullName evidence="9">Peptidoglycan polymerase</fullName>
    </alternativeName>
</protein>
<evidence type="ECO:0000256" key="8">
    <source>
        <dbReference type="ARBA" id="ARBA00023136"/>
    </source>
</evidence>
<evidence type="ECO:0000256" key="16">
    <source>
        <dbReference type="SAM" id="MobiDB-lite"/>
    </source>
</evidence>
<keyword evidence="19" id="KW-1185">Reference proteome</keyword>
<dbReference type="EMBL" id="QBKT01000001">
    <property type="protein sequence ID" value="PTX63631.1"/>
    <property type="molecule type" value="Genomic_DNA"/>
</dbReference>
<evidence type="ECO:0000256" key="3">
    <source>
        <dbReference type="ARBA" id="ARBA00022679"/>
    </source>
</evidence>
<keyword evidence="6" id="KW-0573">Peptidoglycan synthesis</keyword>
<feature type="transmembrane region" description="Helical" evidence="17">
    <location>
        <begin position="191"/>
        <end position="213"/>
    </location>
</feature>
<name>A0A2T6C5M6_9FLAO</name>
<reference evidence="18 19" key="1">
    <citation type="submission" date="2018-04" db="EMBL/GenBank/DDBJ databases">
        <title>Genomic Encyclopedia of Archaeal and Bacterial Type Strains, Phase II (KMG-II): from individual species to whole genera.</title>
        <authorList>
            <person name="Goeker M."/>
        </authorList>
    </citation>
    <scope>NUCLEOTIDE SEQUENCE [LARGE SCALE GENOMIC DNA]</scope>
    <source>
        <strain evidence="18 19">DSM 25731</strain>
    </source>
</reference>
<evidence type="ECO:0000256" key="1">
    <source>
        <dbReference type="ARBA" id="ARBA00004141"/>
    </source>
</evidence>
<feature type="transmembrane region" description="Helical" evidence="17">
    <location>
        <begin position="73"/>
        <end position="93"/>
    </location>
</feature>
<proteinExistence type="inferred from homology"/>
<keyword evidence="5" id="KW-0133">Cell shape</keyword>
<organism evidence="18 19">
    <name type="scientific">Kordia periserrulae</name>
    <dbReference type="NCBI Taxonomy" id="701523"/>
    <lineage>
        <taxon>Bacteria</taxon>
        <taxon>Pseudomonadati</taxon>
        <taxon>Bacteroidota</taxon>
        <taxon>Flavobacteriia</taxon>
        <taxon>Flavobacteriales</taxon>
        <taxon>Flavobacteriaceae</taxon>
        <taxon>Kordia</taxon>
    </lineage>
</organism>
<dbReference type="GO" id="GO:0015648">
    <property type="term" value="F:lipid-linked peptidoglycan transporter activity"/>
    <property type="evidence" value="ECO:0007669"/>
    <property type="project" value="TreeGrafter"/>
</dbReference>
<dbReference type="GO" id="GO:0008955">
    <property type="term" value="F:peptidoglycan glycosyltransferase activity"/>
    <property type="evidence" value="ECO:0007669"/>
    <property type="project" value="UniProtKB-EC"/>
</dbReference>
<feature type="transmembrane region" description="Helical" evidence="17">
    <location>
        <begin position="288"/>
        <end position="309"/>
    </location>
</feature>
<evidence type="ECO:0000256" key="5">
    <source>
        <dbReference type="ARBA" id="ARBA00022960"/>
    </source>
</evidence>
<gene>
    <name evidence="18" type="ORF">C8N46_101233</name>
</gene>
<evidence type="ECO:0000313" key="18">
    <source>
        <dbReference type="EMBL" id="PTX63631.1"/>
    </source>
</evidence>
<dbReference type="PANTHER" id="PTHR30474:SF2">
    <property type="entry name" value="PEPTIDOGLYCAN GLYCOSYLTRANSFERASE FTSW-RELATED"/>
    <property type="match status" value="1"/>
</dbReference>
<dbReference type="Pfam" id="PF01098">
    <property type="entry name" value="FTSW_RODA_SPOVE"/>
    <property type="match status" value="1"/>
</dbReference>
<dbReference type="Proteomes" id="UP000244090">
    <property type="component" value="Unassembled WGS sequence"/>
</dbReference>
<evidence type="ECO:0000256" key="4">
    <source>
        <dbReference type="ARBA" id="ARBA00022692"/>
    </source>
</evidence>
<evidence type="ECO:0000256" key="12">
    <source>
        <dbReference type="ARBA" id="ARBA00041185"/>
    </source>
</evidence>
<dbReference type="RefSeq" id="WP_108113019.1">
    <property type="nucleotide sequence ID" value="NZ_QBKT01000001.1"/>
</dbReference>
<keyword evidence="3" id="KW-0808">Transferase</keyword>
<dbReference type="GO" id="GO:0005886">
    <property type="term" value="C:plasma membrane"/>
    <property type="evidence" value="ECO:0007669"/>
    <property type="project" value="TreeGrafter"/>
</dbReference>
<feature type="transmembrane region" description="Helical" evidence="17">
    <location>
        <begin position="49"/>
        <end position="66"/>
    </location>
</feature>
<feature type="transmembrane region" description="Helical" evidence="17">
    <location>
        <begin position="152"/>
        <end position="179"/>
    </location>
</feature>
<evidence type="ECO:0000256" key="9">
    <source>
        <dbReference type="ARBA" id="ARBA00032370"/>
    </source>
</evidence>
<dbReference type="EC" id="2.4.99.28" evidence="14"/>
<sequence>MNTIFKNIKGDRALWAVVALLALFSFLPVYSASSNLAYLYGDGGTLKFLVRHGSHLFLGFVIIYAVHRMPYRYFRGLSLIMLPIVLLFLAYTLAQGTTIGGANASRWMRIPFVGIKFQTSTLASVVLMIYVARYLSKIKEKTITFKETLVPLWLPVFLVVGLILPANFSTTAIIFSMVLMLCFLGGYPIKYLAMVVGSGIVGLALFIMVGRAIPGPIQVKIQTWESRVSNYWNEDEKENKKENYQIDRSKIAIASGGIVGVGAGKSKMKTLLPQSSSDFIYAIIVEEYGLVGGLFLLFLYLLLLFRIVIVAHKADTIFGKLLAIGVGLPIVFQALINMAVAVELFPVTGQTLPLISSGGTSIWMTCLAIGVVLSVSKKREELLEKQEKEEIQKENEENPLNVLSEAL</sequence>
<dbReference type="GO" id="GO:0008360">
    <property type="term" value="P:regulation of cell shape"/>
    <property type="evidence" value="ECO:0007669"/>
    <property type="project" value="UniProtKB-KW"/>
</dbReference>
<evidence type="ECO:0000256" key="10">
    <source>
        <dbReference type="ARBA" id="ARBA00033270"/>
    </source>
</evidence>
<comment type="catalytic activity">
    <reaction evidence="15">
        <text>[GlcNAc-(1-&gt;4)-Mur2Ac(oyl-L-Ala-gamma-D-Glu-L-Lys-D-Ala-D-Ala)](n)-di-trans,octa-cis-undecaprenyl diphosphate + beta-D-GlcNAc-(1-&gt;4)-Mur2Ac(oyl-L-Ala-gamma-D-Glu-L-Lys-D-Ala-D-Ala)-di-trans,octa-cis-undecaprenyl diphosphate = [GlcNAc-(1-&gt;4)-Mur2Ac(oyl-L-Ala-gamma-D-Glu-L-Lys-D-Ala-D-Ala)](n+1)-di-trans,octa-cis-undecaprenyl diphosphate + di-trans,octa-cis-undecaprenyl diphosphate + H(+)</text>
        <dbReference type="Rhea" id="RHEA:23708"/>
        <dbReference type="Rhea" id="RHEA-COMP:9602"/>
        <dbReference type="Rhea" id="RHEA-COMP:9603"/>
        <dbReference type="ChEBI" id="CHEBI:15378"/>
        <dbReference type="ChEBI" id="CHEBI:58405"/>
        <dbReference type="ChEBI" id="CHEBI:60033"/>
        <dbReference type="ChEBI" id="CHEBI:78435"/>
        <dbReference type="EC" id="2.4.99.28"/>
    </reaction>
</comment>
<evidence type="ECO:0000256" key="7">
    <source>
        <dbReference type="ARBA" id="ARBA00022989"/>
    </source>
</evidence>
<dbReference type="OrthoDB" id="9812661at2"/>
<evidence type="ECO:0000256" key="17">
    <source>
        <dbReference type="SAM" id="Phobius"/>
    </source>
</evidence>
<evidence type="ECO:0000256" key="11">
    <source>
        <dbReference type="ARBA" id="ARBA00038053"/>
    </source>
</evidence>
<comment type="similarity">
    <text evidence="11">Belongs to the SEDS family. FtsW subfamily.</text>
</comment>
<keyword evidence="4 17" id="KW-0812">Transmembrane</keyword>
<evidence type="ECO:0000256" key="15">
    <source>
        <dbReference type="ARBA" id="ARBA00049902"/>
    </source>
</evidence>
<keyword evidence="18" id="KW-0132">Cell division</keyword>
<evidence type="ECO:0000256" key="6">
    <source>
        <dbReference type="ARBA" id="ARBA00022984"/>
    </source>
</evidence>
<accession>A0A2T6C5M6</accession>
<keyword evidence="2" id="KW-0328">Glycosyltransferase</keyword>
<evidence type="ECO:0000313" key="19">
    <source>
        <dbReference type="Proteomes" id="UP000244090"/>
    </source>
</evidence>
<evidence type="ECO:0000256" key="2">
    <source>
        <dbReference type="ARBA" id="ARBA00022676"/>
    </source>
</evidence>
<feature type="region of interest" description="Disordered" evidence="16">
    <location>
        <begin position="388"/>
        <end position="407"/>
    </location>
</feature>